<dbReference type="EMBL" id="QWIU01000002">
    <property type="protein sequence ID" value="RNA63752.1"/>
    <property type="molecule type" value="Genomic_DNA"/>
</dbReference>
<dbReference type="Proteomes" id="UP000278775">
    <property type="component" value="Unassembled WGS sequence"/>
</dbReference>
<dbReference type="AlphaFoldDB" id="A0A3M7TJL1"/>
<dbReference type="RefSeq" id="WP_122637673.1">
    <property type="nucleotide sequence ID" value="NZ_QWIU01000002.1"/>
</dbReference>
<evidence type="ECO:0000313" key="1">
    <source>
        <dbReference type="EMBL" id="RNA63752.1"/>
    </source>
</evidence>
<gene>
    <name evidence="1" type="ORF">D1631_05545</name>
</gene>
<dbReference type="OrthoDB" id="799937at2"/>
<accession>A0A3M7TJL1</accession>
<protein>
    <submittedName>
        <fullName evidence="1">Transposase</fullName>
    </submittedName>
</protein>
<dbReference type="SUPFAM" id="SSF46689">
    <property type="entry name" value="Homeodomain-like"/>
    <property type="match status" value="1"/>
</dbReference>
<sequence length="147" mass="17670">MKDKKFNFKNIHLGNLIESKVKEDQIKLKYICQFFNCTEKEIQDMYFAETLDTKLLLGWSKFLRYDFFRIYSEHLILYSPPSAVSRNQKKTLVKKHKTQFRKNIYTKEIIDFILEIIETGEKSISQIIDEYGIPSSTLHKWIDKYKV</sequence>
<proteinExistence type="predicted"/>
<comment type="caution">
    <text evidence="1">The sequence shown here is derived from an EMBL/GenBank/DDBJ whole genome shotgun (WGS) entry which is preliminary data.</text>
</comment>
<reference evidence="1 2" key="1">
    <citation type="submission" date="2018-08" db="EMBL/GenBank/DDBJ databases">
        <title>Chryseobacterium nematophagum: a novel matrix digesting pathogen of nematodes.</title>
        <authorList>
            <person name="Page A."/>
            <person name="Roberts M."/>
            <person name="Felix M.-A."/>
            <person name="Weir W."/>
        </authorList>
    </citation>
    <scope>NUCLEOTIDE SEQUENCE [LARGE SCALE GENOMIC DNA]</scope>
    <source>
        <strain evidence="1 2">JUb129</strain>
    </source>
</reference>
<name>A0A3M7TJL1_9FLAO</name>
<dbReference type="InterPro" id="IPR009057">
    <property type="entry name" value="Homeodomain-like_sf"/>
</dbReference>
<organism evidence="1 2">
    <name type="scientific">Chryseobacterium nematophagum</name>
    <dbReference type="NCBI Taxonomy" id="2305228"/>
    <lineage>
        <taxon>Bacteria</taxon>
        <taxon>Pseudomonadati</taxon>
        <taxon>Bacteroidota</taxon>
        <taxon>Flavobacteriia</taxon>
        <taxon>Flavobacteriales</taxon>
        <taxon>Weeksellaceae</taxon>
        <taxon>Chryseobacterium group</taxon>
        <taxon>Chryseobacterium</taxon>
    </lineage>
</organism>
<dbReference type="Gene3D" id="1.10.10.60">
    <property type="entry name" value="Homeodomain-like"/>
    <property type="match status" value="1"/>
</dbReference>
<evidence type="ECO:0000313" key="2">
    <source>
        <dbReference type="Proteomes" id="UP000278775"/>
    </source>
</evidence>